<evidence type="ECO:0000259" key="6">
    <source>
        <dbReference type="Pfam" id="PF00732"/>
    </source>
</evidence>
<protein>
    <submittedName>
        <fullName evidence="8">GMC family oxidoreductase</fullName>
    </submittedName>
</protein>
<dbReference type="Proteomes" id="UP000275281">
    <property type="component" value="Unassembled WGS sequence"/>
</dbReference>
<dbReference type="Gene3D" id="3.50.50.60">
    <property type="entry name" value="FAD/NAD(P)-binding domain"/>
    <property type="match status" value="2"/>
</dbReference>
<dbReference type="SUPFAM" id="SSF54373">
    <property type="entry name" value="FAD-linked reductases, C-terminal domain"/>
    <property type="match status" value="1"/>
</dbReference>
<reference evidence="8 9" key="1">
    <citation type="submission" date="2018-11" db="EMBL/GenBank/DDBJ databases">
        <authorList>
            <person name="Ye M.-Q."/>
            <person name="Du Z.-J."/>
        </authorList>
    </citation>
    <scope>NUCLEOTIDE SEQUENCE [LARGE SCALE GENOMIC DNA]</scope>
    <source>
        <strain evidence="8 9">U0105</strain>
    </source>
</reference>
<feature type="domain" description="Glucose-methanol-choline oxidoreductase N-terminal" evidence="6">
    <location>
        <begin position="18"/>
        <end position="348"/>
    </location>
</feature>
<proteinExistence type="inferred from homology"/>
<keyword evidence="9" id="KW-1185">Reference proteome</keyword>
<dbReference type="PANTHER" id="PTHR42784">
    <property type="entry name" value="PYRANOSE 2-OXIDASE"/>
    <property type="match status" value="1"/>
</dbReference>
<dbReference type="Pfam" id="PF00732">
    <property type="entry name" value="GMC_oxred_N"/>
    <property type="match status" value="1"/>
</dbReference>
<evidence type="ECO:0000256" key="3">
    <source>
        <dbReference type="ARBA" id="ARBA00022630"/>
    </source>
</evidence>
<evidence type="ECO:0000259" key="7">
    <source>
        <dbReference type="Pfam" id="PF05199"/>
    </source>
</evidence>
<accession>A0A3N5Y7J7</accession>
<evidence type="ECO:0000256" key="2">
    <source>
        <dbReference type="ARBA" id="ARBA00010790"/>
    </source>
</evidence>
<dbReference type="InterPro" id="IPR000172">
    <property type="entry name" value="GMC_OxRdtase_N"/>
</dbReference>
<keyword evidence="5" id="KW-0560">Oxidoreductase</keyword>
<sequence length="578" mass="65238">MQTDDLFISESNETFDVIVVGSGVTGGWAAKEFTEKGFKTLMVERGRKIEHRKDYPTEGKGPWQFPNRTKVPLKEVEDKYRIQQRCYAFNDMTKHFFGNDKDYPYSTPENKDFTWIRSNQLGGKSLTWARQSYRMSEFDFQANKRDGHGIDWPIRYKDLAPWYSYVERFVGIAGGKDNLPQLPDGEHLPPFELNSAEKHVQALFAQHFPDRPMVAGRCAHLTKPTQIHMQQGRIQCQARNECQKGCSFGAYFSTQSSTLPAAAKTGLLKIATDSVVHSLMYSEKDNRITGINVIDAKTKKTREYKAKLVFLCASTLGSTQVLLNTNAKSHPNGFANSSGALGHYLMDHCFHAYAEGTVEGFLDEYHSGRRPTGIYIPNFQYEPSRYRKGYVRGYAMGGGASRGDWRGRSHQDGIGINYKESIIRPGPWRFNLYAQGEMLPRYENMVSLHQTKKDAWGIPQLHIECEWSDNERLMMADAVSEFEKMFTKIGMTDIFTASNPDSAPPGSAIHEVGTVRMGNDPKESVLNGFNQSHDIPNLFVTDGASYCSSATVNPSLTFMALTARAADYAVNEVKNRRI</sequence>
<comment type="cofactor">
    <cofactor evidence="1">
        <name>FAD</name>
        <dbReference type="ChEBI" id="CHEBI:57692"/>
    </cofactor>
</comment>
<organism evidence="8 9">
    <name type="scientific">Alteromonas sediminis</name>
    <dbReference type="NCBI Taxonomy" id="2259342"/>
    <lineage>
        <taxon>Bacteria</taxon>
        <taxon>Pseudomonadati</taxon>
        <taxon>Pseudomonadota</taxon>
        <taxon>Gammaproteobacteria</taxon>
        <taxon>Alteromonadales</taxon>
        <taxon>Alteromonadaceae</taxon>
        <taxon>Alteromonas/Salinimonas group</taxon>
        <taxon>Alteromonas</taxon>
    </lineage>
</organism>
<keyword evidence="3" id="KW-0285">Flavoprotein</keyword>
<dbReference type="GO" id="GO:0016614">
    <property type="term" value="F:oxidoreductase activity, acting on CH-OH group of donors"/>
    <property type="evidence" value="ECO:0007669"/>
    <property type="project" value="InterPro"/>
</dbReference>
<dbReference type="InterPro" id="IPR051473">
    <property type="entry name" value="P2Ox-like"/>
</dbReference>
<gene>
    <name evidence="8" type="ORF">DRW07_11935</name>
</gene>
<name>A0A3N5Y7J7_9ALTE</name>
<keyword evidence="4" id="KW-0274">FAD</keyword>
<dbReference type="AlphaFoldDB" id="A0A3N5Y7J7"/>
<dbReference type="Pfam" id="PF05199">
    <property type="entry name" value="GMC_oxred_C"/>
    <property type="match status" value="1"/>
</dbReference>
<comment type="caution">
    <text evidence="8">The sequence shown here is derived from an EMBL/GenBank/DDBJ whole genome shotgun (WGS) entry which is preliminary data.</text>
</comment>
<dbReference type="EMBL" id="RPOK01000003">
    <property type="protein sequence ID" value="RPJ66779.1"/>
    <property type="molecule type" value="Genomic_DNA"/>
</dbReference>
<dbReference type="InterPro" id="IPR036188">
    <property type="entry name" value="FAD/NAD-bd_sf"/>
</dbReference>
<dbReference type="PANTHER" id="PTHR42784:SF1">
    <property type="entry name" value="PYRANOSE 2-OXIDASE"/>
    <property type="match status" value="1"/>
</dbReference>
<dbReference type="RefSeq" id="WP_124028135.1">
    <property type="nucleotide sequence ID" value="NZ_JBHRSN010000006.1"/>
</dbReference>
<dbReference type="OrthoDB" id="9787779at2"/>
<evidence type="ECO:0000256" key="5">
    <source>
        <dbReference type="ARBA" id="ARBA00023002"/>
    </source>
</evidence>
<evidence type="ECO:0000313" key="8">
    <source>
        <dbReference type="EMBL" id="RPJ66779.1"/>
    </source>
</evidence>
<dbReference type="SUPFAM" id="SSF51905">
    <property type="entry name" value="FAD/NAD(P)-binding domain"/>
    <property type="match status" value="1"/>
</dbReference>
<evidence type="ECO:0000256" key="4">
    <source>
        <dbReference type="ARBA" id="ARBA00022827"/>
    </source>
</evidence>
<feature type="domain" description="Glucose-methanol-choline oxidoreductase C-terminal" evidence="7">
    <location>
        <begin position="440"/>
        <end position="561"/>
    </location>
</feature>
<evidence type="ECO:0000313" key="9">
    <source>
        <dbReference type="Proteomes" id="UP000275281"/>
    </source>
</evidence>
<dbReference type="InterPro" id="IPR007867">
    <property type="entry name" value="GMC_OxRtase_C"/>
</dbReference>
<dbReference type="GO" id="GO:0050660">
    <property type="term" value="F:flavin adenine dinucleotide binding"/>
    <property type="evidence" value="ECO:0007669"/>
    <property type="project" value="InterPro"/>
</dbReference>
<evidence type="ECO:0000256" key="1">
    <source>
        <dbReference type="ARBA" id="ARBA00001974"/>
    </source>
</evidence>
<comment type="similarity">
    <text evidence="2">Belongs to the GMC oxidoreductase family.</text>
</comment>